<evidence type="ECO:0000256" key="1">
    <source>
        <dbReference type="ARBA" id="ARBA00008857"/>
    </source>
</evidence>
<keyword evidence="4" id="KW-0233">DNA recombination</keyword>
<dbReference type="Gene3D" id="1.10.443.10">
    <property type="entry name" value="Intergrase catalytic core"/>
    <property type="match status" value="1"/>
</dbReference>
<dbReference type="InParanoid" id="A0A3M0CRN7"/>
<dbReference type="AlphaFoldDB" id="A0A3M0CRN7"/>
<dbReference type="InterPro" id="IPR002104">
    <property type="entry name" value="Integrase_catalytic"/>
</dbReference>
<dbReference type="GO" id="GO:0003677">
    <property type="term" value="F:DNA binding"/>
    <property type="evidence" value="ECO:0007669"/>
    <property type="project" value="UniProtKB-UniRule"/>
</dbReference>
<evidence type="ECO:0000259" key="6">
    <source>
        <dbReference type="PROSITE" id="PS51898"/>
    </source>
</evidence>
<dbReference type="InterPro" id="IPR010998">
    <property type="entry name" value="Integrase_recombinase_N"/>
</dbReference>
<evidence type="ECO:0000259" key="7">
    <source>
        <dbReference type="PROSITE" id="PS51900"/>
    </source>
</evidence>
<reference evidence="8 9" key="1">
    <citation type="submission" date="2018-10" db="EMBL/GenBank/DDBJ databases">
        <title>Genomic Encyclopedia of Archaeal and Bacterial Type Strains, Phase II (KMG-II): from individual species to whole genera.</title>
        <authorList>
            <person name="Goeker M."/>
        </authorList>
    </citation>
    <scope>NUCLEOTIDE SEQUENCE [LARGE SCALE GENOMIC DNA]</scope>
    <source>
        <strain evidence="8 9">DSM 25217</strain>
    </source>
</reference>
<comment type="similarity">
    <text evidence="1">Belongs to the 'phage' integrase family.</text>
</comment>
<evidence type="ECO:0000256" key="4">
    <source>
        <dbReference type="ARBA" id="ARBA00023172"/>
    </source>
</evidence>
<dbReference type="Proteomes" id="UP000271227">
    <property type="component" value="Unassembled WGS sequence"/>
</dbReference>
<dbReference type="InterPro" id="IPR044068">
    <property type="entry name" value="CB"/>
</dbReference>
<keyword evidence="3 5" id="KW-0238">DNA-binding</keyword>
<dbReference type="SUPFAM" id="SSF56349">
    <property type="entry name" value="DNA breaking-rejoining enzymes"/>
    <property type="match status" value="1"/>
</dbReference>
<dbReference type="GO" id="GO:0006310">
    <property type="term" value="P:DNA recombination"/>
    <property type="evidence" value="ECO:0007669"/>
    <property type="project" value="UniProtKB-KW"/>
</dbReference>
<evidence type="ECO:0000313" key="8">
    <source>
        <dbReference type="EMBL" id="RMB12148.1"/>
    </source>
</evidence>
<evidence type="ECO:0000256" key="3">
    <source>
        <dbReference type="ARBA" id="ARBA00023125"/>
    </source>
</evidence>
<dbReference type="PROSITE" id="PS51898">
    <property type="entry name" value="TYR_RECOMBINASE"/>
    <property type="match status" value="1"/>
</dbReference>
<evidence type="ECO:0000256" key="2">
    <source>
        <dbReference type="ARBA" id="ARBA00022908"/>
    </source>
</evidence>
<comment type="caution">
    <text evidence="8">The sequence shown here is derived from an EMBL/GenBank/DDBJ whole genome shotgun (WGS) entry which is preliminary data.</text>
</comment>
<feature type="domain" description="Core-binding (CB)" evidence="7">
    <location>
        <begin position="62"/>
        <end position="146"/>
    </location>
</feature>
<keyword evidence="9" id="KW-1185">Reference proteome</keyword>
<dbReference type="EMBL" id="REFR01000009">
    <property type="protein sequence ID" value="RMB12148.1"/>
    <property type="molecule type" value="Genomic_DNA"/>
</dbReference>
<sequence length="364" mass="41491">MADFRPKGIFQTHKTLADGTRRTYWYHRASRQRLPGEPGSEEFMAAYVKAETSIKSTDRNEGTLKGLIQRYVTSPEFEDLRERTRKDYGRMIRKIEDAFGDLPVDALNDPRIRMDFKDWRDKLGKSSRRQADYALSVLSIILNWSVDRGFIHHNYALRPGKLYGVNRADKVWSEEQINAFLAYATPALRLALILARDTGQRQGDLLRLTWSAYDGEWIRLTQSKTGKHVEIYVSDELKAELEATKAKQRGAVTILTRSDGQPWKEDHFRHEWRRVTLAANLDGLRFNDLRGTLVIRLAEAGCEIPEICSITGHSLKSAHTILEAYWSATGKQSSAAIHKLEAARKTISANQTANRSKLGRSDNA</sequence>
<organism evidence="8 9">
    <name type="scientific">Eilatimonas milleporae</name>
    <dbReference type="NCBI Taxonomy" id="911205"/>
    <lineage>
        <taxon>Bacteria</taxon>
        <taxon>Pseudomonadati</taxon>
        <taxon>Pseudomonadota</taxon>
        <taxon>Alphaproteobacteria</taxon>
        <taxon>Kordiimonadales</taxon>
        <taxon>Kordiimonadaceae</taxon>
        <taxon>Eilatimonas</taxon>
    </lineage>
</organism>
<evidence type="ECO:0000313" key="9">
    <source>
        <dbReference type="Proteomes" id="UP000271227"/>
    </source>
</evidence>
<dbReference type="PANTHER" id="PTHR30349">
    <property type="entry name" value="PHAGE INTEGRASE-RELATED"/>
    <property type="match status" value="1"/>
</dbReference>
<dbReference type="InterPro" id="IPR011010">
    <property type="entry name" value="DNA_brk_join_enz"/>
</dbReference>
<name>A0A3M0CRN7_9PROT</name>
<dbReference type="PANTHER" id="PTHR30349:SF64">
    <property type="entry name" value="PROPHAGE INTEGRASE INTD-RELATED"/>
    <property type="match status" value="1"/>
</dbReference>
<proteinExistence type="inferred from homology"/>
<dbReference type="PROSITE" id="PS51900">
    <property type="entry name" value="CB"/>
    <property type="match status" value="1"/>
</dbReference>
<dbReference type="Gene3D" id="1.10.150.130">
    <property type="match status" value="1"/>
</dbReference>
<keyword evidence="2" id="KW-0229">DNA integration</keyword>
<dbReference type="RefSeq" id="WP_211332048.1">
    <property type="nucleotide sequence ID" value="NZ_REFR01000009.1"/>
</dbReference>
<dbReference type="InterPro" id="IPR050090">
    <property type="entry name" value="Tyrosine_recombinase_XerCD"/>
</dbReference>
<feature type="domain" description="Tyr recombinase" evidence="6">
    <location>
        <begin position="167"/>
        <end position="339"/>
    </location>
</feature>
<dbReference type="InterPro" id="IPR013762">
    <property type="entry name" value="Integrase-like_cat_sf"/>
</dbReference>
<gene>
    <name evidence="8" type="ORF">BXY39_0639</name>
</gene>
<accession>A0A3M0CRN7</accession>
<protein>
    <submittedName>
        <fullName evidence="8">Phage integrase family protein</fullName>
    </submittedName>
</protein>
<dbReference type="Pfam" id="PF00589">
    <property type="entry name" value="Phage_integrase"/>
    <property type="match status" value="1"/>
</dbReference>
<dbReference type="GO" id="GO:0015074">
    <property type="term" value="P:DNA integration"/>
    <property type="evidence" value="ECO:0007669"/>
    <property type="project" value="UniProtKB-KW"/>
</dbReference>
<evidence type="ECO:0000256" key="5">
    <source>
        <dbReference type="PROSITE-ProRule" id="PRU01248"/>
    </source>
</evidence>